<dbReference type="EMBL" id="ML120357">
    <property type="protein sequence ID" value="RPB04621.1"/>
    <property type="molecule type" value="Genomic_DNA"/>
</dbReference>
<accession>A0A3N4K843</accession>
<sequence length="101" mass="11636">MGRTGRLGSLAGGSRDVCGHMWDFRKYVTCATVNVARVLVQSIDRLYIPHVDYRSRLKGKRPPGFAYQLHVTNISIGRTSTRVDIWRIQRPYSQCISIYEY</sequence>
<evidence type="ECO:0000313" key="2">
    <source>
        <dbReference type="Proteomes" id="UP000276215"/>
    </source>
</evidence>
<keyword evidence="2" id="KW-1185">Reference proteome</keyword>
<organism evidence="1 2">
    <name type="scientific">Choiromyces venosus 120613-1</name>
    <dbReference type="NCBI Taxonomy" id="1336337"/>
    <lineage>
        <taxon>Eukaryota</taxon>
        <taxon>Fungi</taxon>
        <taxon>Dikarya</taxon>
        <taxon>Ascomycota</taxon>
        <taxon>Pezizomycotina</taxon>
        <taxon>Pezizomycetes</taxon>
        <taxon>Pezizales</taxon>
        <taxon>Tuberaceae</taxon>
        <taxon>Choiromyces</taxon>
    </lineage>
</organism>
<gene>
    <name evidence="1" type="ORF">L873DRAFT_1275265</name>
</gene>
<reference evidence="1 2" key="1">
    <citation type="journal article" date="2018" name="Nat. Ecol. Evol.">
        <title>Pezizomycetes genomes reveal the molecular basis of ectomycorrhizal truffle lifestyle.</title>
        <authorList>
            <person name="Murat C."/>
            <person name="Payen T."/>
            <person name="Noel B."/>
            <person name="Kuo A."/>
            <person name="Morin E."/>
            <person name="Chen J."/>
            <person name="Kohler A."/>
            <person name="Krizsan K."/>
            <person name="Balestrini R."/>
            <person name="Da Silva C."/>
            <person name="Montanini B."/>
            <person name="Hainaut M."/>
            <person name="Levati E."/>
            <person name="Barry K.W."/>
            <person name="Belfiori B."/>
            <person name="Cichocki N."/>
            <person name="Clum A."/>
            <person name="Dockter R.B."/>
            <person name="Fauchery L."/>
            <person name="Guy J."/>
            <person name="Iotti M."/>
            <person name="Le Tacon F."/>
            <person name="Lindquist E.A."/>
            <person name="Lipzen A."/>
            <person name="Malagnac F."/>
            <person name="Mello A."/>
            <person name="Molinier V."/>
            <person name="Miyauchi S."/>
            <person name="Poulain J."/>
            <person name="Riccioni C."/>
            <person name="Rubini A."/>
            <person name="Sitrit Y."/>
            <person name="Splivallo R."/>
            <person name="Traeger S."/>
            <person name="Wang M."/>
            <person name="Zifcakova L."/>
            <person name="Wipf D."/>
            <person name="Zambonelli A."/>
            <person name="Paolocci F."/>
            <person name="Nowrousian M."/>
            <person name="Ottonello S."/>
            <person name="Baldrian P."/>
            <person name="Spatafora J.W."/>
            <person name="Henrissat B."/>
            <person name="Nagy L.G."/>
            <person name="Aury J.M."/>
            <person name="Wincker P."/>
            <person name="Grigoriev I.V."/>
            <person name="Bonfante P."/>
            <person name="Martin F.M."/>
        </authorList>
    </citation>
    <scope>NUCLEOTIDE SEQUENCE [LARGE SCALE GENOMIC DNA]</scope>
    <source>
        <strain evidence="1 2">120613-1</strain>
    </source>
</reference>
<protein>
    <submittedName>
        <fullName evidence="1">Uncharacterized protein</fullName>
    </submittedName>
</protein>
<dbReference type="Proteomes" id="UP000276215">
    <property type="component" value="Unassembled WGS sequence"/>
</dbReference>
<name>A0A3N4K843_9PEZI</name>
<evidence type="ECO:0000313" key="1">
    <source>
        <dbReference type="EMBL" id="RPB04621.1"/>
    </source>
</evidence>
<proteinExistence type="predicted"/>
<dbReference type="AlphaFoldDB" id="A0A3N4K843"/>